<organism evidence="3 4">
    <name type="scientific">Sedimentimonas flavescens</name>
    <dbReference type="NCBI Taxonomy" id="2851012"/>
    <lineage>
        <taxon>Bacteria</taxon>
        <taxon>Pseudomonadati</taxon>
        <taxon>Pseudomonadota</taxon>
        <taxon>Alphaproteobacteria</taxon>
        <taxon>Rhodobacterales</taxon>
        <taxon>Rhodobacter group</taxon>
        <taxon>Sedimentimonas</taxon>
    </lineage>
</organism>
<feature type="domain" description="TadE-like" evidence="2">
    <location>
        <begin position="24"/>
        <end position="66"/>
    </location>
</feature>
<dbReference type="Proteomes" id="UP001526166">
    <property type="component" value="Unassembled WGS sequence"/>
</dbReference>
<sequence length="223" mass="23524">MMGRREINTSWLAMVSRFRDEEDGASLVELAIVVALFLLILFGLIDYGRFAFHVVTTERALYMGARVATLRTPICSGVPAKNERAGGSTSEYGTSCGANLNGGNVCISYSVSCPLPANPTGAALEIWRPLAEVLPVDADPDNIRVTYAFDRNLGFLGGPVVPRVTVEVVPNAVGEALNFRFVTPLGALAALAMGVANDGSLAMSVPFRNASVSMPGEALGSVE</sequence>
<gene>
    <name evidence="3" type="ORF">OE699_04040</name>
</gene>
<evidence type="ECO:0000256" key="1">
    <source>
        <dbReference type="SAM" id="Phobius"/>
    </source>
</evidence>
<protein>
    <submittedName>
        <fullName evidence="3">Pilus assembly protein</fullName>
    </submittedName>
</protein>
<feature type="transmembrane region" description="Helical" evidence="1">
    <location>
        <begin position="24"/>
        <end position="45"/>
    </location>
</feature>
<dbReference type="RefSeq" id="WP_263847199.1">
    <property type="nucleotide sequence ID" value="NZ_JAOWKW010000002.1"/>
</dbReference>
<keyword evidence="4" id="KW-1185">Reference proteome</keyword>
<accession>A0ABT2ZW98</accession>
<evidence type="ECO:0000259" key="2">
    <source>
        <dbReference type="Pfam" id="PF07811"/>
    </source>
</evidence>
<evidence type="ECO:0000313" key="4">
    <source>
        <dbReference type="Proteomes" id="UP001526166"/>
    </source>
</evidence>
<evidence type="ECO:0000313" key="3">
    <source>
        <dbReference type="EMBL" id="MCV2878014.1"/>
    </source>
</evidence>
<comment type="caution">
    <text evidence="3">The sequence shown here is derived from an EMBL/GenBank/DDBJ whole genome shotgun (WGS) entry which is preliminary data.</text>
</comment>
<keyword evidence="1" id="KW-1133">Transmembrane helix</keyword>
<dbReference type="Pfam" id="PF07811">
    <property type="entry name" value="TadE"/>
    <property type="match status" value="1"/>
</dbReference>
<dbReference type="EMBL" id="JAOWKW010000002">
    <property type="protein sequence ID" value="MCV2878014.1"/>
    <property type="molecule type" value="Genomic_DNA"/>
</dbReference>
<keyword evidence="1" id="KW-0472">Membrane</keyword>
<proteinExistence type="predicted"/>
<name>A0ABT2ZW98_9RHOB</name>
<reference evidence="3 4" key="1">
    <citation type="submission" date="2022-10" db="EMBL/GenBank/DDBJ databases">
        <title>Sinirhodobacter sp. nov., isolated from ocean surface sediments.</title>
        <authorList>
            <person name="He W."/>
            <person name="Wang L."/>
            <person name="Zhang D.-F."/>
        </authorList>
    </citation>
    <scope>NUCLEOTIDE SEQUENCE [LARGE SCALE GENOMIC DNA]</scope>
    <source>
        <strain evidence="3 4">WL0115</strain>
    </source>
</reference>
<dbReference type="InterPro" id="IPR012495">
    <property type="entry name" value="TadE-like_dom"/>
</dbReference>
<keyword evidence="1" id="KW-0812">Transmembrane</keyword>